<evidence type="ECO:0000313" key="1">
    <source>
        <dbReference type="EMBL" id="KKK85563.1"/>
    </source>
</evidence>
<comment type="caution">
    <text evidence="1">The sequence shown here is derived from an EMBL/GenBank/DDBJ whole genome shotgun (WGS) entry which is preliminary data.</text>
</comment>
<protein>
    <recommendedName>
        <fullName evidence="2">Phosphoribosylpyrophosphate synthetase</fullName>
    </recommendedName>
</protein>
<evidence type="ECO:0008006" key="2">
    <source>
        <dbReference type="Google" id="ProtNLM"/>
    </source>
</evidence>
<sequence length="112" mass="12621">MKNNETKHETEYIKEYQELGFTDNFRIADGKLISGETGTSYQETELKIMGENRFEGISNPSDLSILYAIEAKDGTKGTLVTAYGPDADVSEYEFLKKVPEAKADERVDEPMQ</sequence>
<accession>A0A0F8YVX4</accession>
<dbReference type="AlphaFoldDB" id="A0A0F8YVX4"/>
<gene>
    <name evidence="1" type="ORF">LCGC14_2772050</name>
</gene>
<reference evidence="1" key="1">
    <citation type="journal article" date="2015" name="Nature">
        <title>Complex archaea that bridge the gap between prokaryotes and eukaryotes.</title>
        <authorList>
            <person name="Spang A."/>
            <person name="Saw J.H."/>
            <person name="Jorgensen S.L."/>
            <person name="Zaremba-Niedzwiedzka K."/>
            <person name="Martijn J."/>
            <person name="Lind A.E."/>
            <person name="van Eijk R."/>
            <person name="Schleper C."/>
            <person name="Guy L."/>
            <person name="Ettema T.J."/>
        </authorList>
    </citation>
    <scope>NUCLEOTIDE SEQUENCE</scope>
</reference>
<name>A0A0F8YVX4_9ZZZZ</name>
<proteinExistence type="predicted"/>
<organism evidence="1">
    <name type="scientific">marine sediment metagenome</name>
    <dbReference type="NCBI Taxonomy" id="412755"/>
    <lineage>
        <taxon>unclassified sequences</taxon>
        <taxon>metagenomes</taxon>
        <taxon>ecological metagenomes</taxon>
    </lineage>
</organism>
<dbReference type="EMBL" id="LAZR01051251">
    <property type="protein sequence ID" value="KKK85563.1"/>
    <property type="molecule type" value="Genomic_DNA"/>
</dbReference>